<feature type="region of interest" description="Disordered" evidence="1">
    <location>
        <begin position="54"/>
        <end position="124"/>
    </location>
</feature>
<dbReference type="EMBL" id="MU005571">
    <property type="protein sequence ID" value="KAF2689844.1"/>
    <property type="molecule type" value="Genomic_DNA"/>
</dbReference>
<dbReference type="Proteomes" id="UP000799291">
    <property type="component" value="Unassembled WGS sequence"/>
</dbReference>
<proteinExistence type="predicted"/>
<evidence type="ECO:0000313" key="3">
    <source>
        <dbReference type="EMBL" id="KAF2689844.1"/>
    </source>
</evidence>
<keyword evidence="2" id="KW-1133">Transmembrane helix</keyword>
<evidence type="ECO:0000256" key="2">
    <source>
        <dbReference type="SAM" id="Phobius"/>
    </source>
</evidence>
<keyword evidence="4" id="KW-1185">Reference proteome</keyword>
<keyword evidence="2" id="KW-0812">Transmembrane</keyword>
<keyword evidence="2" id="KW-0472">Membrane</keyword>
<accession>A0A6G1JH17</accession>
<dbReference type="OrthoDB" id="5128805at2759"/>
<evidence type="ECO:0000256" key="1">
    <source>
        <dbReference type="SAM" id="MobiDB-lite"/>
    </source>
</evidence>
<evidence type="ECO:0000313" key="4">
    <source>
        <dbReference type="Proteomes" id="UP000799291"/>
    </source>
</evidence>
<feature type="compositionally biased region" description="Acidic residues" evidence="1">
    <location>
        <begin position="89"/>
        <end position="99"/>
    </location>
</feature>
<feature type="transmembrane region" description="Helical" evidence="2">
    <location>
        <begin position="146"/>
        <end position="170"/>
    </location>
</feature>
<feature type="compositionally biased region" description="Polar residues" evidence="1">
    <location>
        <begin position="59"/>
        <end position="68"/>
    </location>
</feature>
<protein>
    <submittedName>
        <fullName evidence="3">Uncharacterized protein</fullName>
    </submittedName>
</protein>
<reference evidence="3" key="1">
    <citation type="journal article" date="2020" name="Stud. Mycol.">
        <title>101 Dothideomycetes genomes: a test case for predicting lifestyles and emergence of pathogens.</title>
        <authorList>
            <person name="Haridas S."/>
            <person name="Albert R."/>
            <person name="Binder M."/>
            <person name="Bloem J."/>
            <person name="Labutti K."/>
            <person name="Salamov A."/>
            <person name="Andreopoulos B."/>
            <person name="Baker S."/>
            <person name="Barry K."/>
            <person name="Bills G."/>
            <person name="Bluhm B."/>
            <person name="Cannon C."/>
            <person name="Castanera R."/>
            <person name="Culley D."/>
            <person name="Daum C."/>
            <person name="Ezra D."/>
            <person name="Gonzalez J."/>
            <person name="Henrissat B."/>
            <person name="Kuo A."/>
            <person name="Liang C."/>
            <person name="Lipzen A."/>
            <person name="Lutzoni F."/>
            <person name="Magnuson J."/>
            <person name="Mondo S."/>
            <person name="Nolan M."/>
            <person name="Ohm R."/>
            <person name="Pangilinan J."/>
            <person name="Park H.-J."/>
            <person name="Ramirez L."/>
            <person name="Alfaro M."/>
            <person name="Sun H."/>
            <person name="Tritt A."/>
            <person name="Yoshinaga Y."/>
            <person name="Zwiers L.-H."/>
            <person name="Turgeon B."/>
            <person name="Goodwin S."/>
            <person name="Spatafora J."/>
            <person name="Crous P."/>
            <person name="Grigoriev I."/>
        </authorList>
    </citation>
    <scope>NUCLEOTIDE SEQUENCE</scope>
    <source>
        <strain evidence="3">CBS 122367</strain>
    </source>
</reference>
<name>A0A6G1JH17_9PLEO</name>
<gene>
    <name evidence="3" type="ORF">K458DRAFT_412702</name>
</gene>
<sequence length="752" mass="84652">MAAHHDSNDDDPAAAASDALSLHTIADEADAYAAHEQEDADFALALALEDEETQRLVRAQSQALNQSESHQERRSEDQTEPFPPYRDDPDAEQQLEDGPDTQPPPYRDDPNAVLEDGDDENLDAELATTPSRRRNFVRILRKAGKMWLWCLGFTTGITLVIIGVVFILIWKFGKQDPKEAAWKSSHSSDYDLKIPMLYPALESGASGDCKTSWEKHASSLACHRMILSPVWDDGNADEVNAASADPFAYSVPVCTEQCRRSIEKLADPLAESCHRRTDRFDLTNYGKDGKAYFDKRKMEEGPIQAAKALVERYDRFCARPPRGEPLSEWGTCAADLWMRWGVVDGKNEMNLNGLDIFLANTSERRTFPLVRETGSLTYIGGKRTYDVESSPRTVGPGKGETDCGYCTVDWLVRKMGSFEFGEILDPVSGEPLGLKDFYDRMSNALRRCNDGARGRGALRKVKWKWAKYGWLCHDGPCDKDRKITNEVKQALHGVRKENDWPLPWIQQCTETQNAPKNALGGLRDGLTSMPCSIWFNENVAIEQIVPHQHIVDRLCSDQCRNAVDRIQQQYGDQFPKGSGMTPLTRLFGAWEMARDQADKICLSQSSNSVVTKSTSFCAPGYAALGHPEWIFPNKIPSRPQILSIFSEAIDKLDKKLPRYAPPQKDNPESRKVLARAVGESLCNPCAGAIFIGESEKWKKTVNEYLDDRSVDGREYTRVAKKGWMVCARMFGLNLTPQLRRQLWEMTGLDRYD</sequence>
<dbReference type="AlphaFoldDB" id="A0A6G1JH17"/>
<organism evidence="3 4">
    <name type="scientific">Lentithecium fluviatile CBS 122367</name>
    <dbReference type="NCBI Taxonomy" id="1168545"/>
    <lineage>
        <taxon>Eukaryota</taxon>
        <taxon>Fungi</taxon>
        <taxon>Dikarya</taxon>
        <taxon>Ascomycota</taxon>
        <taxon>Pezizomycotina</taxon>
        <taxon>Dothideomycetes</taxon>
        <taxon>Pleosporomycetidae</taxon>
        <taxon>Pleosporales</taxon>
        <taxon>Massarineae</taxon>
        <taxon>Lentitheciaceae</taxon>
        <taxon>Lentithecium</taxon>
    </lineage>
</organism>